<dbReference type="KEGG" id="nah:F5544_33430"/>
<evidence type="ECO:0000313" key="6">
    <source>
        <dbReference type="EMBL" id="QIS14522.1"/>
    </source>
</evidence>
<dbReference type="InterPro" id="IPR036388">
    <property type="entry name" value="WH-like_DNA-bd_sf"/>
</dbReference>
<keyword evidence="7" id="KW-1185">Reference proteome</keyword>
<dbReference type="PANTHER" id="PTHR44688:SF16">
    <property type="entry name" value="DNA-BINDING TRANSCRIPTIONAL ACTIVATOR DEVR_DOSR"/>
    <property type="match status" value="1"/>
</dbReference>
<dbReference type="Proteomes" id="UP000503540">
    <property type="component" value="Chromosome"/>
</dbReference>
<evidence type="ECO:0000259" key="5">
    <source>
        <dbReference type="PROSITE" id="PS50043"/>
    </source>
</evidence>
<dbReference type="SUPFAM" id="SSF48452">
    <property type="entry name" value="TPR-like"/>
    <property type="match status" value="1"/>
</dbReference>
<organism evidence="6 7">
    <name type="scientific">Nocardia arthritidis</name>
    <dbReference type="NCBI Taxonomy" id="228602"/>
    <lineage>
        <taxon>Bacteria</taxon>
        <taxon>Bacillati</taxon>
        <taxon>Actinomycetota</taxon>
        <taxon>Actinomycetes</taxon>
        <taxon>Mycobacteriales</taxon>
        <taxon>Nocardiaceae</taxon>
        <taxon>Nocardia</taxon>
    </lineage>
</organism>
<dbReference type="EMBL" id="CP046172">
    <property type="protein sequence ID" value="QIS14522.1"/>
    <property type="molecule type" value="Genomic_DNA"/>
</dbReference>
<dbReference type="CDD" id="cd06170">
    <property type="entry name" value="LuxR_C_like"/>
    <property type="match status" value="1"/>
</dbReference>
<dbReference type="InterPro" id="IPR016032">
    <property type="entry name" value="Sig_transdc_resp-reg_C-effctor"/>
</dbReference>
<reference evidence="6 7" key="1">
    <citation type="journal article" date="2019" name="ACS Chem. Biol.">
        <title>Identification and Mobilization of a Cryptic Antibiotic Biosynthesis Gene Locus from a Human-Pathogenic Nocardia Isolate.</title>
        <authorList>
            <person name="Herisse M."/>
            <person name="Ishida K."/>
            <person name="Porter J.L."/>
            <person name="Howden B."/>
            <person name="Hertweck C."/>
            <person name="Stinear T.P."/>
            <person name="Pidot S.J."/>
        </authorList>
    </citation>
    <scope>NUCLEOTIDE SEQUENCE [LARGE SCALE GENOMIC DNA]</scope>
    <source>
        <strain evidence="6 7">AUSMDU00012717</strain>
    </source>
</reference>
<gene>
    <name evidence="6" type="ORF">F5544_33430</name>
</gene>
<keyword evidence="2" id="KW-0238">DNA-binding</keyword>
<dbReference type="GO" id="GO:0006355">
    <property type="term" value="P:regulation of DNA-templated transcription"/>
    <property type="evidence" value="ECO:0007669"/>
    <property type="project" value="InterPro"/>
</dbReference>
<accession>A0A6G9YMV0</accession>
<dbReference type="GO" id="GO:0003677">
    <property type="term" value="F:DNA binding"/>
    <property type="evidence" value="ECO:0007669"/>
    <property type="project" value="UniProtKB-KW"/>
</dbReference>
<dbReference type="Pfam" id="PF00196">
    <property type="entry name" value="GerE"/>
    <property type="match status" value="1"/>
</dbReference>
<name>A0A6G9YMV0_9NOCA</name>
<dbReference type="Gene3D" id="1.10.10.10">
    <property type="entry name" value="Winged helix-like DNA-binding domain superfamily/Winged helix DNA-binding domain"/>
    <property type="match status" value="1"/>
</dbReference>
<evidence type="ECO:0000256" key="4">
    <source>
        <dbReference type="SAM" id="MobiDB-lite"/>
    </source>
</evidence>
<proteinExistence type="predicted"/>
<sequence length="826" mass="89047">MIGRDRRLLESVDGGAALADRMRLHGRMAELDEVRQFLAATASGARQLLIVEGPRGIGKSRLLSEAVMLGKAAGLIAEFEDSAASAVLIRPRSSAGPAGMDVAPWSAIVEACTSYQPDAETSLRMRDYGKVVRLSLDTLGDEAVVRMLEDVFDATPQPEVLSLFDMAGGNPRLIIDLATGLAEQEHIAIVDGRVALLDESVPDRVVSTIQSWMGEHSDKCQQLLRIGAVFGSSFVLPEVLDLLDESTASMVPVLDEALGAGLLISDGDRLTFPNNLVWQVIRGSVTVSVRRSMERDVRRMRTERGTEHLGADPMVVGTTPSTELDRNRHAVEAVRSLVVAGRPETAIRVARWALDRQLPEDLSIELRCLLSDVLVMAGNASEGVIEAERVLAASPPPSAQEAAAAGAALMFGLFVLDESRARTRAHAILDRRGLVGHDPDAIIAATVLSSTEWSGGRLREGLWWGHEAAREVGADSPFVWPKLALATKLGELRRFDEAQALIDDAAVGIARLKLAAHLSALSTVRARLLLQAGSLAEARDAALAALDTATELGTPLLVPLTFSTLALVALRSGNLDDAFAYVHRYRAELASGRTLFRSPQYDWVELLATHARSGSQAAAAFLTERCRGLESNRWLFVQEPGAGAWLARLALDIGDRDLAARIVAATERLVQDNPGFPYLAPGAAHARGLLDMNRDRLVTATVRHVDPWARACAEQDLVELDAAAGVFRNRAAAEGFSSTTGRGDDSSSESLAPASDSDDVESAWGTLSDTERTIAELVGQGLTNRQVAQKVYLSPHTVNYHLRAVFRKLGISSRVELVHHWYRNGA</sequence>
<keyword evidence="3" id="KW-0804">Transcription</keyword>
<dbReference type="InterPro" id="IPR000792">
    <property type="entry name" value="Tscrpt_reg_LuxR_C"/>
</dbReference>
<dbReference type="SUPFAM" id="SSF46894">
    <property type="entry name" value="C-terminal effector domain of the bipartite response regulators"/>
    <property type="match status" value="1"/>
</dbReference>
<evidence type="ECO:0000256" key="1">
    <source>
        <dbReference type="ARBA" id="ARBA00023015"/>
    </source>
</evidence>
<evidence type="ECO:0000313" key="7">
    <source>
        <dbReference type="Proteomes" id="UP000503540"/>
    </source>
</evidence>
<dbReference type="PANTHER" id="PTHR44688">
    <property type="entry name" value="DNA-BINDING TRANSCRIPTIONAL ACTIVATOR DEVR_DOSR"/>
    <property type="match status" value="1"/>
</dbReference>
<feature type="region of interest" description="Disordered" evidence="4">
    <location>
        <begin position="736"/>
        <end position="763"/>
    </location>
</feature>
<evidence type="ECO:0000256" key="2">
    <source>
        <dbReference type="ARBA" id="ARBA00023125"/>
    </source>
</evidence>
<feature type="domain" description="HTH luxR-type" evidence="5">
    <location>
        <begin position="760"/>
        <end position="825"/>
    </location>
</feature>
<dbReference type="SMART" id="SM00421">
    <property type="entry name" value="HTH_LUXR"/>
    <property type="match status" value="1"/>
</dbReference>
<evidence type="ECO:0000256" key="3">
    <source>
        <dbReference type="ARBA" id="ARBA00023163"/>
    </source>
</evidence>
<dbReference type="PRINTS" id="PR00038">
    <property type="entry name" value="HTHLUXR"/>
</dbReference>
<dbReference type="AlphaFoldDB" id="A0A6G9YMV0"/>
<protein>
    <recommendedName>
        <fullName evidence="5">HTH luxR-type domain-containing protein</fullName>
    </recommendedName>
</protein>
<dbReference type="InterPro" id="IPR011990">
    <property type="entry name" value="TPR-like_helical_dom_sf"/>
</dbReference>
<keyword evidence="1" id="KW-0805">Transcription regulation</keyword>
<dbReference type="PROSITE" id="PS50043">
    <property type="entry name" value="HTH_LUXR_2"/>
    <property type="match status" value="1"/>
</dbReference>
<dbReference type="PROSITE" id="PS00622">
    <property type="entry name" value="HTH_LUXR_1"/>
    <property type="match status" value="1"/>
</dbReference>